<evidence type="ECO:0000259" key="3">
    <source>
        <dbReference type="PROSITE" id="PS50893"/>
    </source>
</evidence>
<protein>
    <submittedName>
        <fullName evidence="4">Lipoprotein-releasing system ATP-binding protein LolD</fullName>
        <ecNumber evidence="4">3.6.3.-</ecNumber>
    </submittedName>
</protein>
<dbReference type="PROSITE" id="PS50893">
    <property type="entry name" value="ABC_TRANSPORTER_2"/>
    <property type="match status" value="1"/>
</dbReference>
<dbReference type="SMART" id="SM00382">
    <property type="entry name" value="AAA"/>
    <property type="match status" value="1"/>
</dbReference>
<dbReference type="GO" id="GO:0005886">
    <property type="term" value="C:plasma membrane"/>
    <property type="evidence" value="ECO:0007669"/>
    <property type="project" value="TreeGrafter"/>
</dbReference>
<dbReference type="AlphaFoldDB" id="A0A212JDD4"/>
<keyword evidence="4" id="KW-0378">Hydrolase</keyword>
<evidence type="ECO:0000256" key="2">
    <source>
        <dbReference type="ARBA" id="ARBA00022840"/>
    </source>
</evidence>
<dbReference type="InterPro" id="IPR015854">
    <property type="entry name" value="ABC_transpr_LolD-like"/>
</dbReference>
<reference evidence="4" key="1">
    <citation type="submission" date="2016-04" db="EMBL/GenBank/DDBJ databases">
        <authorList>
            <person name="Evans L.H."/>
            <person name="Alamgir A."/>
            <person name="Owens N."/>
            <person name="Weber N.D."/>
            <person name="Virtaneva K."/>
            <person name="Barbian K."/>
            <person name="Babar A."/>
            <person name="Rosenke K."/>
        </authorList>
    </citation>
    <scope>NUCLEOTIDE SEQUENCE</scope>
    <source>
        <strain evidence="4">86</strain>
    </source>
</reference>
<feature type="domain" description="ABC transporter" evidence="3">
    <location>
        <begin position="4"/>
        <end position="222"/>
    </location>
</feature>
<name>A0A212JDD4_9FIRM</name>
<dbReference type="PANTHER" id="PTHR24220">
    <property type="entry name" value="IMPORT ATP-BINDING PROTEIN"/>
    <property type="match status" value="1"/>
</dbReference>
<dbReference type="SUPFAM" id="SSF52540">
    <property type="entry name" value="P-loop containing nucleoside triphosphate hydrolases"/>
    <property type="match status" value="1"/>
</dbReference>
<dbReference type="InterPro" id="IPR017871">
    <property type="entry name" value="ABC_transporter-like_CS"/>
</dbReference>
<dbReference type="PROSITE" id="PS00211">
    <property type="entry name" value="ABC_TRANSPORTER_1"/>
    <property type="match status" value="1"/>
</dbReference>
<dbReference type="PANTHER" id="PTHR24220:SF662">
    <property type="entry name" value="ABC TRANSPORTER ATP-BINDING PROTEIN"/>
    <property type="match status" value="1"/>
</dbReference>
<keyword evidence="1" id="KW-0547">Nucleotide-binding</keyword>
<keyword evidence="2 4" id="KW-0067">ATP-binding</keyword>
<keyword evidence="4" id="KW-0449">Lipoprotein</keyword>
<evidence type="ECO:0000256" key="1">
    <source>
        <dbReference type="ARBA" id="ARBA00022741"/>
    </source>
</evidence>
<accession>A0A212JDD4</accession>
<dbReference type="EC" id="3.6.3.-" evidence="4"/>
<dbReference type="GO" id="GO:0022857">
    <property type="term" value="F:transmembrane transporter activity"/>
    <property type="evidence" value="ECO:0007669"/>
    <property type="project" value="TreeGrafter"/>
</dbReference>
<proteinExistence type="predicted"/>
<dbReference type="InterPro" id="IPR003439">
    <property type="entry name" value="ABC_transporter-like_ATP-bd"/>
</dbReference>
<dbReference type="InterPro" id="IPR027417">
    <property type="entry name" value="P-loop_NTPase"/>
</dbReference>
<sequence length="222" mass="23242">MNMLKANGVSRTFRRGAGTVSAVQGITLELPSGQLTAIVGRSGSGKSTLLNLLAGLLTPTEGTVLLDGQELYRLPDAELSRLRSQKIGVIAQGQTALQNLTVLENIILPCALYPGVSDAAGRAQALLERVGISRLATARPASLSGGELRRMAVARALIRQPSVILADEPTSDLDGENTAAVIALLRQAADQGSAVLLVTHETDCLKSADEVYRMDGGMLSNI</sequence>
<organism evidence="4">
    <name type="scientific">uncultured Eubacteriales bacterium</name>
    <dbReference type="NCBI Taxonomy" id="172733"/>
    <lineage>
        <taxon>Bacteria</taxon>
        <taxon>Bacillati</taxon>
        <taxon>Bacillota</taxon>
        <taxon>Clostridia</taxon>
        <taxon>Eubacteriales</taxon>
        <taxon>environmental samples</taxon>
    </lineage>
</organism>
<dbReference type="GO" id="GO:0005524">
    <property type="term" value="F:ATP binding"/>
    <property type="evidence" value="ECO:0007669"/>
    <property type="project" value="UniProtKB-KW"/>
</dbReference>
<evidence type="ECO:0000313" key="4">
    <source>
        <dbReference type="EMBL" id="SBV97408.1"/>
    </source>
</evidence>
<gene>
    <name evidence="4" type="primary">lolD</name>
    <name evidence="4" type="ORF">KL86CLO1_10907</name>
</gene>
<dbReference type="EMBL" id="FLUN01000001">
    <property type="protein sequence ID" value="SBV97408.1"/>
    <property type="molecule type" value="Genomic_DNA"/>
</dbReference>
<dbReference type="GO" id="GO:0016887">
    <property type="term" value="F:ATP hydrolysis activity"/>
    <property type="evidence" value="ECO:0007669"/>
    <property type="project" value="InterPro"/>
</dbReference>
<dbReference type="Pfam" id="PF00005">
    <property type="entry name" value="ABC_tran"/>
    <property type="match status" value="1"/>
</dbReference>
<dbReference type="InterPro" id="IPR003593">
    <property type="entry name" value="AAA+_ATPase"/>
</dbReference>
<dbReference type="Gene3D" id="3.40.50.300">
    <property type="entry name" value="P-loop containing nucleotide triphosphate hydrolases"/>
    <property type="match status" value="1"/>
</dbReference>